<comment type="caution">
    <text evidence="1">The sequence shown here is derived from an EMBL/GenBank/DDBJ whole genome shotgun (WGS) entry which is preliminary data.</text>
</comment>
<dbReference type="EMBL" id="CAKOGP040001491">
    <property type="protein sequence ID" value="CAJ1945760.1"/>
    <property type="molecule type" value="Genomic_DNA"/>
</dbReference>
<sequence length="91" mass="10569">MDPGNHCLFNRSHFWSRIPQQNQFLLAWYVALFPCNSCNEKINPSETSLHLLETVEYRFAYLDADAGGQSHLTGKNVVCRGFLSWWDIFQS</sequence>
<keyword evidence="2" id="KW-1185">Reference proteome</keyword>
<protein>
    <submittedName>
        <fullName evidence="1">Uncharacterized protein</fullName>
    </submittedName>
</protein>
<evidence type="ECO:0000313" key="1">
    <source>
        <dbReference type="EMBL" id="CAJ1945760.1"/>
    </source>
</evidence>
<evidence type="ECO:0000313" key="2">
    <source>
        <dbReference type="Proteomes" id="UP001295423"/>
    </source>
</evidence>
<organism evidence="1 2">
    <name type="scientific">Cylindrotheca closterium</name>
    <dbReference type="NCBI Taxonomy" id="2856"/>
    <lineage>
        <taxon>Eukaryota</taxon>
        <taxon>Sar</taxon>
        <taxon>Stramenopiles</taxon>
        <taxon>Ochrophyta</taxon>
        <taxon>Bacillariophyta</taxon>
        <taxon>Bacillariophyceae</taxon>
        <taxon>Bacillariophycidae</taxon>
        <taxon>Bacillariales</taxon>
        <taxon>Bacillariaceae</taxon>
        <taxon>Cylindrotheca</taxon>
    </lineage>
</organism>
<dbReference type="AlphaFoldDB" id="A0AAD2FMH8"/>
<accession>A0AAD2FMH8</accession>
<gene>
    <name evidence="1" type="ORF">CYCCA115_LOCUS9905</name>
</gene>
<reference evidence="1" key="1">
    <citation type="submission" date="2023-08" db="EMBL/GenBank/DDBJ databases">
        <authorList>
            <person name="Audoor S."/>
            <person name="Bilcke G."/>
        </authorList>
    </citation>
    <scope>NUCLEOTIDE SEQUENCE</scope>
</reference>
<proteinExistence type="predicted"/>
<name>A0AAD2FMH8_9STRA</name>
<dbReference type="Proteomes" id="UP001295423">
    <property type="component" value="Unassembled WGS sequence"/>
</dbReference>